<dbReference type="AlphaFoldDB" id="A0AAN7ZY06"/>
<feature type="transmembrane region" description="Helical" evidence="5">
    <location>
        <begin position="72"/>
        <end position="95"/>
    </location>
</feature>
<evidence type="ECO:0000256" key="2">
    <source>
        <dbReference type="ARBA" id="ARBA00022692"/>
    </source>
</evidence>
<keyword evidence="2 5" id="KW-0812">Transmembrane</keyword>
<feature type="transmembrane region" description="Helical" evidence="5">
    <location>
        <begin position="136"/>
        <end position="157"/>
    </location>
</feature>
<feature type="transmembrane region" description="Helical" evidence="5">
    <location>
        <begin position="407"/>
        <end position="431"/>
    </location>
</feature>
<dbReference type="PANTHER" id="PTHR23502">
    <property type="entry name" value="MAJOR FACILITATOR SUPERFAMILY"/>
    <property type="match status" value="1"/>
</dbReference>
<sequence>MEIPNEKAVAVDTTESALDEALEARDGYVLDVTLYENSGLKTAADGRTVLIPQPTDDADDPLNWPQAKKLSILFVITFIAFLPDFNSATGVPALIPQSLQWKLSPNTTQYNLVGQCAALGTCAILTTILSNYFGRLPVLLAFQVLAVATGVWCAVASSFHSYLAARVLTGFGIVAQAGGMMFIKDMFFFHEHPRMINIWSGGVIVSPYLGPLVESFITWKASWRWGFWVHTILSVIALVLLILVCDETWYSRSKQTGLRGPRQGRVHRLLGTAQWSAMRESGASFMRALSRPIIAISKLPVLLCVIYYFVNFAWVIGVNATTSVWLSTLYGFNGKSLGLFYLAGIIGTVIGEVAGHWLHDGIATYFAQRHGGRIEAEVRLYAAYLASGIMIVAVIVLGFALQNVWHYMVVAVCYGTQVVGIMIATTAVNAYLLDSYPEGSGEVGAWIVFGRTFGGFMATLIEIPWVTKTGAARVFGVQAGTIAAAVLILVFLQIFGKRIRKAQGAMVFLS</sequence>
<protein>
    <recommendedName>
        <fullName evidence="6">Major facilitator superfamily (MFS) profile domain-containing protein</fullName>
    </recommendedName>
</protein>
<feature type="transmembrane region" description="Helical" evidence="5">
    <location>
        <begin position="195"/>
        <end position="213"/>
    </location>
</feature>
<dbReference type="PROSITE" id="PS50850">
    <property type="entry name" value="MFS"/>
    <property type="match status" value="1"/>
</dbReference>
<evidence type="ECO:0000313" key="7">
    <source>
        <dbReference type="EMBL" id="KAK5689868.1"/>
    </source>
</evidence>
<evidence type="ECO:0000259" key="6">
    <source>
        <dbReference type="PROSITE" id="PS50850"/>
    </source>
</evidence>
<evidence type="ECO:0000256" key="3">
    <source>
        <dbReference type="ARBA" id="ARBA00022989"/>
    </source>
</evidence>
<accession>A0AAN7ZY06</accession>
<dbReference type="InterPro" id="IPR036259">
    <property type="entry name" value="MFS_trans_sf"/>
</dbReference>
<dbReference type="PANTHER" id="PTHR23502:SF187">
    <property type="entry name" value="TRANSPORTER, PUTATIVE (AFU_ORTHOLOGUE AFUA_2G17840)-RELATED"/>
    <property type="match status" value="1"/>
</dbReference>
<dbReference type="Pfam" id="PF07690">
    <property type="entry name" value="MFS_1"/>
    <property type="match status" value="1"/>
</dbReference>
<evidence type="ECO:0000256" key="1">
    <source>
        <dbReference type="ARBA" id="ARBA00004141"/>
    </source>
</evidence>
<feature type="transmembrane region" description="Helical" evidence="5">
    <location>
        <begin position="475"/>
        <end position="496"/>
    </location>
</feature>
<dbReference type="InterPro" id="IPR020846">
    <property type="entry name" value="MFS_dom"/>
</dbReference>
<organism evidence="7 8">
    <name type="scientific">Elasticomyces elasticus</name>
    <dbReference type="NCBI Taxonomy" id="574655"/>
    <lineage>
        <taxon>Eukaryota</taxon>
        <taxon>Fungi</taxon>
        <taxon>Dikarya</taxon>
        <taxon>Ascomycota</taxon>
        <taxon>Pezizomycotina</taxon>
        <taxon>Dothideomycetes</taxon>
        <taxon>Dothideomycetidae</taxon>
        <taxon>Mycosphaerellales</taxon>
        <taxon>Teratosphaeriaceae</taxon>
        <taxon>Elasticomyces</taxon>
    </lineage>
</organism>
<feature type="transmembrane region" description="Helical" evidence="5">
    <location>
        <begin position="380"/>
        <end position="401"/>
    </location>
</feature>
<keyword evidence="3 5" id="KW-1133">Transmembrane helix</keyword>
<comment type="caution">
    <text evidence="7">The sequence shown here is derived from an EMBL/GenBank/DDBJ whole genome shotgun (WGS) entry which is preliminary data.</text>
</comment>
<name>A0AAN7ZY06_9PEZI</name>
<keyword evidence="4 5" id="KW-0472">Membrane</keyword>
<dbReference type="SUPFAM" id="SSF103473">
    <property type="entry name" value="MFS general substrate transporter"/>
    <property type="match status" value="1"/>
</dbReference>
<dbReference type="EMBL" id="JAVRQU010000028">
    <property type="protein sequence ID" value="KAK5689868.1"/>
    <property type="molecule type" value="Genomic_DNA"/>
</dbReference>
<feature type="transmembrane region" description="Helical" evidence="5">
    <location>
        <begin position="443"/>
        <end position="463"/>
    </location>
</feature>
<dbReference type="GO" id="GO:0005886">
    <property type="term" value="C:plasma membrane"/>
    <property type="evidence" value="ECO:0007669"/>
    <property type="project" value="TreeGrafter"/>
</dbReference>
<evidence type="ECO:0000313" key="8">
    <source>
        <dbReference type="Proteomes" id="UP001310594"/>
    </source>
</evidence>
<evidence type="ECO:0000256" key="4">
    <source>
        <dbReference type="ARBA" id="ARBA00023136"/>
    </source>
</evidence>
<dbReference type="Gene3D" id="1.20.1250.20">
    <property type="entry name" value="MFS general substrate transporter like domains"/>
    <property type="match status" value="1"/>
</dbReference>
<comment type="subcellular location">
    <subcellularLocation>
        <location evidence="1">Membrane</location>
        <topology evidence="1">Multi-pass membrane protein</topology>
    </subcellularLocation>
</comment>
<feature type="transmembrane region" description="Helical" evidence="5">
    <location>
        <begin position="338"/>
        <end position="359"/>
    </location>
</feature>
<gene>
    <name evidence="7" type="ORF">LTR97_012628</name>
</gene>
<proteinExistence type="predicted"/>
<feature type="transmembrane region" description="Helical" evidence="5">
    <location>
        <begin position="225"/>
        <end position="245"/>
    </location>
</feature>
<evidence type="ECO:0000256" key="5">
    <source>
        <dbReference type="SAM" id="Phobius"/>
    </source>
</evidence>
<feature type="transmembrane region" description="Helical" evidence="5">
    <location>
        <begin position="163"/>
        <end position="183"/>
    </location>
</feature>
<feature type="transmembrane region" description="Helical" evidence="5">
    <location>
        <begin position="110"/>
        <end position="129"/>
    </location>
</feature>
<feature type="domain" description="Major facilitator superfamily (MFS) profile" evidence="6">
    <location>
        <begin position="72"/>
        <end position="497"/>
    </location>
</feature>
<dbReference type="GO" id="GO:0022857">
    <property type="term" value="F:transmembrane transporter activity"/>
    <property type="evidence" value="ECO:0007669"/>
    <property type="project" value="InterPro"/>
</dbReference>
<dbReference type="InterPro" id="IPR011701">
    <property type="entry name" value="MFS"/>
</dbReference>
<dbReference type="Proteomes" id="UP001310594">
    <property type="component" value="Unassembled WGS sequence"/>
</dbReference>
<reference evidence="7" key="1">
    <citation type="submission" date="2023-08" db="EMBL/GenBank/DDBJ databases">
        <title>Black Yeasts Isolated from many extreme environments.</title>
        <authorList>
            <person name="Coleine C."/>
            <person name="Stajich J.E."/>
            <person name="Selbmann L."/>
        </authorList>
    </citation>
    <scope>NUCLEOTIDE SEQUENCE</scope>
    <source>
        <strain evidence="7">CCFEE 5810</strain>
    </source>
</reference>
<feature type="transmembrane region" description="Helical" evidence="5">
    <location>
        <begin position="299"/>
        <end position="318"/>
    </location>
</feature>